<feature type="DNA-binding region" description="H-T-H motif" evidence="4">
    <location>
        <begin position="56"/>
        <end position="75"/>
    </location>
</feature>
<name>A0ABV3FT55_9NOCA</name>
<evidence type="ECO:0000256" key="2">
    <source>
        <dbReference type="ARBA" id="ARBA00023125"/>
    </source>
</evidence>
<dbReference type="RefSeq" id="WP_357783233.1">
    <property type="nucleotide sequence ID" value="NZ_JBFAKC010000005.1"/>
</dbReference>
<dbReference type="InterPro" id="IPR050109">
    <property type="entry name" value="HTH-type_TetR-like_transc_reg"/>
</dbReference>
<dbReference type="Gene3D" id="1.10.357.10">
    <property type="entry name" value="Tetracycline Repressor, domain 2"/>
    <property type="match status" value="1"/>
</dbReference>
<dbReference type="Pfam" id="PF00440">
    <property type="entry name" value="TetR_N"/>
    <property type="match status" value="1"/>
</dbReference>
<evidence type="ECO:0000256" key="5">
    <source>
        <dbReference type="SAM" id="MobiDB-lite"/>
    </source>
</evidence>
<dbReference type="EMBL" id="JBFAKC010000005">
    <property type="protein sequence ID" value="MEV0708455.1"/>
    <property type="molecule type" value="Genomic_DNA"/>
</dbReference>
<dbReference type="PROSITE" id="PS50977">
    <property type="entry name" value="HTH_TETR_2"/>
    <property type="match status" value="1"/>
</dbReference>
<evidence type="ECO:0000256" key="1">
    <source>
        <dbReference type="ARBA" id="ARBA00023015"/>
    </source>
</evidence>
<dbReference type="Proteomes" id="UP001551695">
    <property type="component" value="Unassembled WGS sequence"/>
</dbReference>
<evidence type="ECO:0000256" key="3">
    <source>
        <dbReference type="ARBA" id="ARBA00023163"/>
    </source>
</evidence>
<dbReference type="PANTHER" id="PTHR30055:SF234">
    <property type="entry name" value="HTH-TYPE TRANSCRIPTIONAL REGULATOR BETI"/>
    <property type="match status" value="1"/>
</dbReference>
<dbReference type="SUPFAM" id="SSF46689">
    <property type="entry name" value="Homeodomain-like"/>
    <property type="match status" value="1"/>
</dbReference>
<dbReference type="InterPro" id="IPR001647">
    <property type="entry name" value="HTH_TetR"/>
</dbReference>
<reference evidence="7 8" key="1">
    <citation type="submission" date="2024-06" db="EMBL/GenBank/DDBJ databases">
        <title>The Natural Products Discovery Center: Release of the First 8490 Sequenced Strains for Exploring Actinobacteria Biosynthetic Diversity.</title>
        <authorList>
            <person name="Kalkreuter E."/>
            <person name="Kautsar S.A."/>
            <person name="Yang D."/>
            <person name="Bader C.D."/>
            <person name="Teijaro C.N."/>
            <person name="Fluegel L."/>
            <person name="Davis C.M."/>
            <person name="Simpson J.R."/>
            <person name="Lauterbach L."/>
            <person name="Steele A.D."/>
            <person name="Gui C."/>
            <person name="Meng S."/>
            <person name="Li G."/>
            <person name="Viehrig K."/>
            <person name="Ye F."/>
            <person name="Su P."/>
            <person name="Kiefer A.F."/>
            <person name="Nichols A."/>
            <person name="Cepeda A.J."/>
            <person name="Yan W."/>
            <person name="Fan B."/>
            <person name="Jiang Y."/>
            <person name="Adhikari A."/>
            <person name="Zheng C.-J."/>
            <person name="Schuster L."/>
            <person name="Cowan T.M."/>
            <person name="Smanski M.J."/>
            <person name="Chevrette M.G."/>
            <person name="De Carvalho L.P.S."/>
            <person name="Shen B."/>
        </authorList>
    </citation>
    <scope>NUCLEOTIDE SEQUENCE [LARGE SCALE GENOMIC DNA]</scope>
    <source>
        <strain evidence="7 8">NPDC050403</strain>
    </source>
</reference>
<dbReference type="Gene3D" id="1.10.10.60">
    <property type="entry name" value="Homeodomain-like"/>
    <property type="match status" value="1"/>
</dbReference>
<evidence type="ECO:0000256" key="4">
    <source>
        <dbReference type="PROSITE-ProRule" id="PRU00335"/>
    </source>
</evidence>
<sequence>MVRGAAEVDAARSDAEPEAPPSPREERRRLRLEMTRTQVLDVAERAFASVGFHNTTIKSIAEQCEIAVGTIYTLFDDKDSVYEAVLRRRGAILHSLTRARASGPGPADVTLVALAELQVRFFREHPDWAGLASALGSGSLATASNAGPSHLYEVGHRVVSDDLAEVIARGQHEGRIRDGDPRALALVFLGMLETFHRLDNARRADRPDYTLVEFLDLVRTAFSS</sequence>
<accession>A0ABV3FT55</accession>
<dbReference type="InterPro" id="IPR036271">
    <property type="entry name" value="Tet_transcr_reg_TetR-rel_C_sf"/>
</dbReference>
<keyword evidence="1" id="KW-0805">Transcription regulation</keyword>
<evidence type="ECO:0000313" key="8">
    <source>
        <dbReference type="Proteomes" id="UP001551695"/>
    </source>
</evidence>
<feature type="domain" description="HTH tetR-type" evidence="6">
    <location>
        <begin position="33"/>
        <end position="93"/>
    </location>
</feature>
<keyword evidence="2 4" id="KW-0238">DNA-binding</keyword>
<proteinExistence type="predicted"/>
<keyword evidence="8" id="KW-1185">Reference proteome</keyword>
<dbReference type="PANTHER" id="PTHR30055">
    <property type="entry name" value="HTH-TYPE TRANSCRIPTIONAL REGULATOR RUTR"/>
    <property type="match status" value="1"/>
</dbReference>
<dbReference type="InterPro" id="IPR009057">
    <property type="entry name" value="Homeodomain-like_sf"/>
</dbReference>
<keyword evidence="3" id="KW-0804">Transcription</keyword>
<evidence type="ECO:0000313" key="7">
    <source>
        <dbReference type="EMBL" id="MEV0708455.1"/>
    </source>
</evidence>
<gene>
    <name evidence="7" type="ORF">AB0I48_12890</name>
</gene>
<organism evidence="7 8">
    <name type="scientific">Nocardia aurea</name>
    <dbReference type="NCBI Taxonomy" id="2144174"/>
    <lineage>
        <taxon>Bacteria</taxon>
        <taxon>Bacillati</taxon>
        <taxon>Actinomycetota</taxon>
        <taxon>Actinomycetes</taxon>
        <taxon>Mycobacteriales</taxon>
        <taxon>Nocardiaceae</taxon>
        <taxon>Nocardia</taxon>
    </lineage>
</organism>
<dbReference type="SUPFAM" id="SSF48498">
    <property type="entry name" value="Tetracyclin repressor-like, C-terminal domain"/>
    <property type="match status" value="1"/>
</dbReference>
<comment type="caution">
    <text evidence="7">The sequence shown here is derived from an EMBL/GenBank/DDBJ whole genome shotgun (WGS) entry which is preliminary data.</text>
</comment>
<protein>
    <submittedName>
        <fullName evidence="7">TetR/AcrR family transcriptional regulator</fullName>
    </submittedName>
</protein>
<evidence type="ECO:0000259" key="6">
    <source>
        <dbReference type="PROSITE" id="PS50977"/>
    </source>
</evidence>
<feature type="region of interest" description="Disordered" evidence="5">
    <location>
        <begin position="1"/>
        <end position="27"/>
    </location>
</feature>